<feature type="non-terminal residue" evidence="3">
    <location>
        <position position="1"/>
    </location>
</feature>
<evidence type="ECO:0000313" key="4">
    <source>
        <dbReference type="Proteomes" id="UP000682733"/>
    </source>
</evidence>
<reference evidence="3" key="1">
    <citation type="submission" date="2021-02" db="EMBL/GenBank/DDBJ databases">
        <authorList>
            <person name="Nowell W R."/>
        </authorList>
    </citation>
    <scope>NUCLEOTIDE SEQUENCE</scope>
</reference>
<gene>
    <name evidence="2" type="ORF">OVA965_LOCUS38628</name>
    <name evidence="3" type="ORF">TMI583_LOCUS39831</name>
</gene>
<dbReference type="Proteomes" id="UP000682733">
    <property type="component" value="Unassembled WGS sequence"/>
</dbReference>
<dbReference type="EMBL" id="CAJOBA010060746">
    <property type="protein sequence ID" value="CAF4326143.1"/>
    <property type="molecule type" value="Genomic_DNA"/>
</dbReference>
<evidence type="ECO:0000313" key="3">
    <source>
        <dbReference type="EMBL" id="CAF4326143.1"/>
    </source>
</evidence>
<feature type="region of interest" description="Disordered" evidence="1">
    <location>
        <begin position="11"/>
        <end position="33"/>
    </location>
</feature>
<feature type="non-terminal residue" evidence="3">
    <location>
        <position position="257"/>
    </location>
</feature>
<proteinExistence type="predicted"/>
<evidence type="ECO:0000313" key="2">
    <source>
        <dbReference type="EMBL" id="CAF1538195.1"/>
    </source>
</evidence>
<dbReference type="EMBL" id="CAJNOK010038440">
    <property type="protein sequence ID" value="CAF1538195.1"/>
    <property type="molecule type" value="Genomic_DNA"/>
</dbReference>
<dbReference type="Proteomes" id="UP000677228">
    <property type="component" value="Unassembled WGS sequence"/>
</dbReference>
<accession>A0A8S2U6C6</accession>
<dbReference type="AlphaFoldDB" id="A0A8S2U6C6"/>
<name>A0A8S2U6C6_9BILA</name>
<protein>
    <submittedName>
        <fullName evidence="3">Uncharacterized protein</fullName>
    </submittedName>
</protein>
<sequence>TLDQQQTIVLGATGERVNESDSPTPLSDRTRPVYPTIVPPAITIIAAANENKRNMVDGPTIEDHPYRYQHRRNAKEINGAAFIQGISKVNENKKIQRNYPKTRIENNWLKSYGKNLYIQMQLCDINNKPHKYRLIPPGAAVIDGTDSTIEINQEKSEEYLCEKTNSILYKLTDIDFEWKWKCYRAKILTLKQNTYGITKHIIKSDKLRLSKLAFTLCQKQMDGTFLQLSKTSYSSWMEEGIGKLEKHAITPAVLCES</sequence>
<organism evidence="3 4">
    <name type="scientific">Didymodactylos carnosus</name>
    <dbReference type="NCBI Taxonomy" id="1234261"/>
    <lineage>
        <taxon>Eukaryota</taxon>
        <taxon>Metazoa</taxon>
        <taxon>Spiralia</taxon>
        <taxon>Gnathifera</taxon>
        <taxon>Rotifera</taxon>
        <taxon>Eurotatoria</taxon>
        <taxon>Bdelloidea</taxon>
        <taxon>Philodinida</taxon>
        <taxon>Philodinidae</taxon>
        <taxon>Didymodactylos</taxon>
    </lineage>
</organism>
<evidence type="ECO:0000256" key="1">
    <source>
        <dbReference type="SAM" id="MobiDB-lite"/>
    </source>
</evidence>
<comment type="caution">
    <text evidence="3">The sequence shown here is derived from an EMBL/GenBank/DDBJ whole genome shotgun (WGS) entry which is preliminary data.</text>
</comment>